<evidence type="ECO:0000256" key="1">
    <source>
        <dbReference type="SAM" id="SignalP"/>
    </source>
</evidence>
<keyword evidence="1" id="KW-0732">Signal</keyword>
<sequence>MKKILFASTLALSLSACTMMGLPATYTLGKQPAGGALNSSGTVTVTPGNMVMTTARVAGLAPNTYYVAHYHLQGTASADPCTSAGPPIMSSKMVGMTDSAGMLTLSGSVPMSDVMVATYYNIHTATGADGTPADAGVSCTAVRMR</sequence>
<comment type="caution">
    <text evidence="2">The sequence shown here is derived from an EMBL/GenBank/DDBJ whole genome shotgun (WGS) entry which is preliminary data.</text>
</comment>
<evidence type="ECO:0000313" key="2">
    <source>
        <dbReference type="EMBL" id="MFC4426271.1"/>
    </source>
</evidence>
<evidence type="ECO:0000313" key="3">
    <source>
        <dbReference type="Proteomes" id="UP001595998"/>
    </source>
</evidence>
<proteinExistence type="predicted"/>
<keyword evidence="3" id="KW-1185">Reference proteome</keyword>
<dbReference type="PROSITE" id="PS51257">
    <property type="entry name" value="PROKAR_LIPOPROTEIN"/>
    <property type="match status" value="1"/>
</dbReference>
<feature type="signal peptide" evidence="1">
    <location>
        <begin position="1"/>
        <end position="18"/>
    </location>
</feature>
<name>A0ABV8XL30_9DEIO</name>
<organism evidence="2 3">
    <name type="scientific">Deinococcus navajonensis</name>
    <dbReference type="NCBI Taxonomy" id="309884"/>
    <lineage>
        <taxon>Bacteria</taxon>
        <taxon>Thermotogati</taxon>
        <taxon>Deinococcota</taxon>
        <taxon>Deinococci</taxon>
        <taxon>Deinococcales</taxon>
        <taxon>Deinococcaceae</taxon>
        <taxon>Deinococcus</taxon>
    </lineage>
</organism>
<feature type="chain" id="PRO_5046288284" evidence="1">
    <location>
        <begin position="19"/>
        <end position="145"/>
    </location>
</feature>
<dbReference type="EMBL" id="JBHSEH010000006">
    <property type="protein sequence ID" value="MFC4426271.1"/>
    <property type="molecule type" value="Genomic_DNA"/>
</dbReference>
<reference evidence="3" key="1">
    <citation type="journal article" date="2019" name="Int. J. Syst. Evol. Microbiol.">
        <title>The Global Catalogue of Microorganisms (GCM) 10K type strain sequencing project: providing services to taxonomists for standard genome sequencing and annotation.</title>
        <authorList>
            <consortium name="The Broad Institute Genomics Platform"/>
            <consortium name="The Broad Institute Genome Sequencing Center for Infectious Disease"/>
            <person name="Wu L."/>
            <person name="Ma J."/>
        </authorList>
    </citation>
    <scope>NUCLEOTIDE SEQUENCE [LARGE SCALE GENOMIC DNA]</scope>
    <source>
        <strain evidence="3">CCUG 56029</strain>
    </source>
</reference>
<gene>
    <name evidence="2" type="ORF">ACFOZ9_08590</name>
</gene>
<protein>
    <submittedName>
        <fullName evidence="2">Superoxide dismutase</fullName>
    </submittedName>
</protein>
<accession>A0ABV8XL30</accession>
<dbReference type="RefSeq" id="WP_380038559.1">
    <property type="nucleotide sequence ID" value="NZ_JBHSEH010000006.1"/>
</dbReference>
<dbReference type="Proteomes" id="UP001595998">
    <property type="component" value="Unassembled WGS sequence"/>
</dbReference>